<keyword evidence="1" id="KW-0560">Oxidoreductase</keyword>
<dbReference type="InterPro" id="IPR006139">
    <property type="entry name" value="D-isomer_2_OHA_DH_cat_dom"/>
</dbReference>
<dbReference type="SUPFAM" id="SSF52283">
    <property type="entry name" value="Formate/glycerate dehydrogenase catalytic domain-like"/>
    <property type="match status" value="1"/>
</dbReference>
<proteinExistence type="predicted"/>
<gene>
    <name evidence="3" type="ORF">Fot_29142</name>
</gene>
<organism evidence="3 4">
    <name type="scientific">Forsythia ovata</name>
    <dbReference type="NCBI Taxonomy" id="205694"/>
    <lineage>
        <taxon>Eukaryota</taxon>
        <taxon>Viridiplantae</taxon>
        <taxon>Streptophyta</taxon>
        <taxon>Embryophyta</taxon>
        <taxon>Tracheophyta</taxon>
        <taxon>Spermatophyta</taxon>
        <taxon>Magnoliopsida</taxon>
        <taxon>eudicotyledons</taxon>
        <taxon>Gunneridae</taxon>
        <taxon>Pentapetalae</taxon>
        <taxon>asterids</taxon>
        <taxon>lamiids</taxon>
        <taxon>Lamiales</taxon>
        <taxon>Oleaceae</taxon>
        <taxon>Forsythieae</taxon>
        <taxon>Forsythia</taxon>
    </lineage>
</organism>
<dbReference type="InterPro" id="IPR050223">
    <property type="entry name" value="D-isomer_2-hydroxyacid_DH"/>
</dbReference>
<dbReference type="EMBL" id="JBFOLJ010000008">
    <property type="protein sequence ID" value="KAL2515171.1"/>
    <property type="molecule type" value="Genomic_DNA"/>
</dbReference>
<reference evidence="4" key="1">
    <citation type="submission" date="2024-07" db="EMBL/GenBank/DDBJ databases">
        <title>Two chromosome-level genome assemblies of Korean endemic species Abeliophyllum distichum and Forsythia ovata (Oleaceae).</title>
        <authorList>
            <person name="Jang H."/>
        </authorList>
    </citation>
    <scope>NUCLEOTIDE SEQUENCE [LARGE SCALE GENOMIC DNA]</scope>
</reference>
<comment type="caution">
    <text evidence="3">The sequence shown here is derived from an EMBL/GenBank/DDBJ whole genome shotgun (WGS) entry which is preliminary data.</text>
</comment>
<evidence type="ECO:0000313" key="4">
    <source>
        <dbReference type="Proteomes" id="UP001604277"/>
    </source>
</evidence>
<dbReference type="Gene3D" id="3.40.50.720">
    <property type="entry name" value="NAD(P)-binding Rossmann-like Domain"/>
    <property type="match status" value="2"/>
</dbReference>
<dbReference type="Pfam" id="PF00389">
    <property type="entry name" value="2-Hacid_dh"/>
    <property type="match status" value="1"/>
</dbReference>
<evidence type="ECO:0000313" key="3">
    <source>
        <dbReference type="EMBL" id="KAL2515171.1"/>
    </source>
</evidence>
<dbReference type="GO" id="GO:0016491">
    <property type="term" value="F:oxidoreductase activity"/>
    <property type="evidence" value="ECO:0007669"/>
    <property type="project" value="UniProtKB-KW"/>
</dbReference>
<dbReference type="PANTHER" id="PTHR10996:SF179">
    <property type="entry name" value="D-ISOMER SPECIFIC 2-HYDROXYACID DEHYDROGENASE FAMILY PROTEIN-RELATED"/>
    <property type="match status" value="1"/>
</dbReference>
<sequence length="132" mass="14689">MRVPTPNRNVLTNPCTVGQGRAVRREEPDNSPITAQMLSLLPSLQLVITSGTEVNHIDIPECRCRGISVANTGDVFSDDTSDYAVGLLIDVLRKISAGERHVRRGAWPVNVGRQMSRSWWARQHWLKGCKKA</sequence>
<name>A0ABD1TR27_9LAMI</name>
<dbReference type="PANTHER" id="PTHR10996">
    <property type="entry name" value="2-HYDROXYACID DEHYDROGENASE-RELATED"/>
    <property type="match status" value="1"/>
</dbReference>
<protein>
    <submittedName>
        <fullName evidence="3">Glyoxylate/hydroxypyruvate reductase HPR3-like</fullName>
    </submittedName>
</protein>
<keyword evidence="4" id="KW-1185">Reference proteome</keyword>
<dbReference type="Proteomes" id="UP001604277">
    <property type="component" value="Unassembled WGS sequence"/>
</dbReference>
<dbReference type="AlphaFoldDB" id="A0ABD1TR27"/>
<accession>A0ABD1TR27</accession>
<evidence type="ECO:0000256" key="1">
    <source>
        <dbReference type="ARBA" id="ARBA00023002"/>
    </source>
</evidence>
<evidence type="ECO:0000259" key="2">
    <source>
        <dbReference type="Pfam" id="PF00389"/>
    </source>
</evidence>
<feature type="domain" description="D-isomer specific 2-hydroxyacid dehydrogenase catalytic" evidence="2">
    <location>
        <begin position="30"/>
        <end position="84"/>
    </location>
</feature>